<keyword evidence="11" id="KW-1185">Reference proteome</keyword>
<gene>
    <name evidence="10" type="ORF">PECAL_5P20820</name>
</gene>
<feature type="active site" description="Nucleophile" evidence="8">
    <location>
        <position position="203"/>
    </location>
</feature>
<evidence type="ECO:0000256" key="4">
    <source>
        <dbReference type="ARBA" id="ARBA00022670"/>
    </source>
</evidence>
<dbReference type="Gene3D" id="3.40.50.1460">
    <property type="match status" value="1"/>
</dbReference>
<evidence type="ECO:0000313" key="10">
    <source>
        <dbReference type="EMBL" id="CAH0377546.1"/>
    </source>
</evidence>
<comment type="similarity">
    <text evidence="2">Belongs to the peptidase C13 family.</text>
</comment>
<dbReference type="InterPro" id="IPR001096">
    <property type="entry name" value="Peptidase_C13"/>
</dbReference>
<dbReference type="PRINTS" id="PR00776">
    <property type="entry name" value="HEMOGLOBNASE"/>
</dbReference>
<evidence type="ECO:0000256" key="6">
    <source>
        <dbReference type="ARBA" id="ARBA00022801"/>
    </source>
</evidence>
<dbReference type="EMBL" id="CAKKNE010000005">
    <property type="protein sequence ID" value="CAH0377546.1"/>
    <property type="molecule type" value="Genomic_DNA"/>
</dbReference>
<dbReference type="GO" id="GO:0006624">
    <property type="term" value="P:vacuolar protein processing"/>
    <property type="evidence" value="ECO:0007669"/>
    <property type="project" value="TreeGrafter"/>
</dbReference>
<dbReference type="Pfam" id="PF01650">
    <property type="entry name" value="Peptidase_C13"/>
    <property type="match status" value="1"/>
</dbReference>
<comment type="catalytic activity">
    <reaction evidence="1">
        <text>Hydrolysis of proteins and small molecule substrates at -Asn-|-Xaa- bonds.</text>
        <dbReference type="EC" id="3.4.22.34"/>
    </reaction>
</comment>
<evidence type="ECO:0000256" key="7">
    <source>
        <dbReference type="ARBA" id="ARBA00022807"/>
    </source>
</evidence>
<comment type="caution">
    <text evidence="10">The sequence shown here is derived from an EMBL/GenBank/DDBJ whole genome shotgun (WGS) entry which is preliminary data.</text>
</comment>
<dbReference type="PIRSF" id="PIRSF019663">
    <property type="entry name" value="Legumain"/>
    <property type="match status" value="1"/>
</dbReference>
<feature type="active site" evidence="8">
    <location>
        <position position="160"/>
    </location>
</feature>
<keyword evidence="7" id="KW-0788">Thiol protease</keyword>
<evidence type="ECO:0000256" key="9">
    <source>
        <dbReference type="SAM" id="SignalP"/>
    </source>
</evidence>
<proteinExistence type="inferred from homology"/>
<dbReference type="OrthoDB" id="192611at2759"/>
<dbReference type="GO" id="GO:0051603">
    <property type="term" value="P:proteolysis involved in protein catabolic process"/>
    <property type="evidence" value="ECO:0007669"/>
    <property type="project" value="TreeGrafter"/>
</dbReference>
<dbReference type="Proteomes" id="UP000789595">
    <property type="component" value="Unassembled WGS sequence"/>
</dbReference>
<keyword evidence="5 9" id="KW-0732">Signal</keyword>
<dbReference type="AlphaFoldDB" id="A0A8J2X693"/>
<name>A0A8J2X693_9STRA</name>
<dbReference type="GO" id="GO:0004197">
    <property type="term" value="F:cysteine-type endopeptidase activity"/>
    <property type="evidence" value="ECO:0007669"/>
    <property type="project" value="UniProtKB-EC"/>
</dbReference>
<evidence type="ECO:0000256" key="3">
    <source>
        <dbReference type="ARBA" id="ARBA00012628"/>
    </source>
</evidence>
<protein>
    <recommendedName>
        <fullName evidence="3">legumain</fullName>
        <ecNumber evidence="3">3.4.22.34</ecNumber>
    </recommendedName>
</protein>
<feature type="chain" id="PRO_5035167975" description="legumain" evidence="9">
    <location>
        <begin position="16"/>
        <end position="460"/>
    </location>
</feature>
<evidence type="ECO:0000313" key="11">
    <source>
        <dbReference type="Proteomes" id="UP000789595"/>
    </source>
</evidence>
<organism evidence="10 11">
    <name type="scientific">Pelagomonas calceolata</name>
    <dbReference type="NCBI Taxonomy" id="35677"/>
    <lineage>
        <taxon>Eukaryota</taxon>
        <taxon>Sar</taxon>
        <taxon>Stramenopiles</taxon>
        <taxon>Ochrophyta</taxon>
        <taxon>Pelagophyceae</taxon>
        <taxon>Pelagomonadales</taxon>
        <taxon>Pelagomonadaceae</taxon>
        <taxon>Pelagomonas</taxon>
    </lineage>
</organism>
<reference evidence="10" key="1">
    <citation type="submission" date="2021-11" db="EMBL/GenBank/DDBJ databases">
        <authorList>
            <consortium name="Genoscope - CEA"/>
            <person name="William W."/>
        </authorList>
    </citation>
    <scope>NUCLEOTIDE SEQUENCE</scope>
</reference>
<keyword evidence="6" id="KW-0378">Hydrolase</keyword>
<evidence type="ECO:0000256" key="5">
    <source>
        <dbReference type="ARBA" id="ARBA00022729"/>
    </source>
</evidence>
<sequence length="460" mass="50336">MYTASFVSLLASASAFVLPEGPWEHHWAVIVAGYPRRVRTAMSTPAQRRRRRSNGYGNYRHQADACHAYQIAKKKGIPEKQIILFMYDDIAHSTENPIPGKVFNKPDGTDVYHGCKASYTGKDVSAAKFLAVLTGDKKTAKGPVLRSSKHDNVFIYYADHGAPGLIAMPEDQEPVYAKDLNAALVEMKEKDMYNRLVFYLEACESGSMFKGILAEDTKVYATTAANEEESSFGTYCDEDAVVNGTNLHTCLGDLYSVSWLEDADSAFPRESLQRQMAKVVKETKESHVQIFGDTSFAGDFAGAFEGDAKDKHGYLRGDAKAQVRTGVDARAATLSYYRSKAKAGLPGAREAYLAELAFRTETSVRFDAIAHAHGVVVDVDVVYRGRGFDAISHPSVVTDDVASFTDETWDCYKAAVDAVRLSCPRGINDEHVMDHLKILAGICEAEPSSDVAASVRAACA</sequence>
<dbReference type="PANTHER" id="PTHR12000:SF42">
    <property type="entry name" value="LEGUMAIN"/>
    <property type="match status" value="1"/>
</dbReference>
<evidence type="ECO:0000256" key="8">
    <source>
        <dbReference type="PIRSR" id="PIRSR019663-1"/>
    </source>
</evidence>
<dbReference type="GO" id="GO:0005773">
    <property type="term" value="C:vacuole"/>
    <property type="evidence" value="ECO:0007669"/>
    <property type="project" value="GOC"/>
</dbReference>
<dbReference type="EC" id="3.4.22.34" evidence="3"/>
<dbReference type="Gene3D" id="1.10.132.130">
    <property type="match status" value="1"/>
</dbReference>
<evidence type="ECO:0000256" key="1">
    <source>
        <dbReference type="ARBA" id="ARBA00000810"/>
    </source>
</evidence>
<keyword evidence="4" id="KW-0645">Protease</keyword>
<evidence type="ECO:0000256" key="2">
    <source>
        <dbReference type="ARBA" id="ARBA00009941"/>
    </source>
</evidence>
<dbReference type="InterPro" id="IPR046427">
    <property type="entry name" value="Legumain_prodom_sf"/>
</dbReference>
<accession>A0A8J2X693</accession>
<dbReference type="PANTHER" id="PTHR12000">
    <property type="entry name" value="HEMOGLOBINASE FAMILY MEMBER"/>
    <property type="match status" value="1"/>
</dbReference>
<feature type="signal peptide" evidence="9">
    <location>
        <begin position="1"/>
        <end position="15"/>
    </location>
</feature>
<dbReference type="FunFam" id="3.40.50.1460:FF:000006">
    <property type="entry name" value="Legumain"/>
    <property type="match status" value="1"/>
</dbReference>